<evidence type="ECO:0000259" key="1">
    <source>
        <dbReference type="PROSITE" id="PS50812"/>
    </source>
</evidence>
<gene>
    <name evidence="2" type="ORF">OIU84_007725</name>
</gene>
<accession>A0AAD6JVC6</accession>
<evidence type="ECO:0000313" key="3">
    <source>
        <dbReference type="Proteomes" id="UP001162972"/>
    </source>
</evidence>
<feature type="domain" description="PWWP" evidence="1">
    <location>
        <begin position="75"/>
        <end position="138"/>
    </location>
</feature>
<protein>
    <recommendedName>
        <fullName evidence="1">PWWP domain-containing protein</fullName>
    </recommendedName>
</protein>
<evidence type="ECO:0000313" key="2">
    <source>
        <dbReference type="EMBL" id="KAJ6411030.1"/>
    </source>
</evidence>
<proteinExistence type="predicted"/>
<dbReference type="EMBL" id="JAPFFJ010000014">
    <property type="protein sequence ID" value="KAJ6411030.1"/>
    <property type="molecule type" value="Genomic_DNA"/>
</dbReference>
<keyword evidence="3" id="KW-1185">Reference proteome</keyword>
<reference evidence="2 3" key="1">
    <citation type="journal article" date="2023" name="Int. J. Mol. Sci.">
        <title>De Novo Assembly and Annotation of 11 Diverse Shrub Willow (Salix) Genomes Reveals Novel Gene Organization in Sex-Linked Regions.</title>
        <authorList>
            <person name="Hyden B."/>
            <person name="Feng K."/>
            <person name="Yates T.B."/>
            <person name="Jawdy S."/>
            <person name="Cereghino C."/>
            <person name="Smart L.B."/>
            <person name="Muchero W."/>
        </authorList>
    </citation>
    <scope>NUCLEOTIDE SEQUENCE [LARGE SCALE GENOMIC DNA]</scope>
    <source>
        <tissue evidence="2">Shoot tip</tissue>
    </source>
</reference>
<dbReference type="SUPFAM" id="SSF63748">
    <property type="entry name" value="Tudor/PWWP/MBT"/>
    <property type="match status" value="1"/>
</dbReference>
<sequence length="282" mass="31768">MGSNASKVKKQSRHCAGKYLDTCEDEGEKEDGEVKFEDGFDVKKYYSSCSRSTLTSVHENLVVVDDTECGGCGRSRETNIHFWPAIVIDPMTQAPEMVLRSCIADAACVMFFGSSGNDGNQRDYAWVQRGMIFPFMDFVDRFQEQSELDDINGDFQMAFEEAYLAEQGFTEKLIQDINTAAGNPLYDESVYRCLQEATGSNQDQDQDFHSPNQDTIWKNKDKRPCEGCGTSLSLKPAKKMKGSNPGGQFLCKKCARLTKSKHFCGTCKKVWKSFRQWELGTL</sequence>
<comment type="caution">
    <text evidence="2">The sequence shown here is derived from an EMBL/GenBank/DDBJ whole genome shotgun (WGS) entry which is preliminary data.</text>
</comment>
<organism evidence="2 3">
    <name type="scientific">Salix udensis</name>
    <dbReference type="NCBI Taxonomy" id="889485"/>
    <lineage>
        <taxon>Eukaryota</taxon>
        <taxon>Viridiplantae</taxon>
        <taxon>Streptophyta</taxon>
        <taxon>Embryophyta</taxon>
        <taxon>Tracheophyta</taxon>
        <taxon>Spermatophyta</taxon>
        <taxon>Magnoliopsida</taxon>
        <taxon>eudicotyledons</taxon>
        <taxon>Gunneridae</taxon>
        <taxon>Pentapetalae</taxon>
        <taxon>rosids</taxon>
        <taxon>fabids</taxon>
        <taxon>Malpighiales</taxon>
        <taxon>Salicaceae</taxon>
        <taxon>Saliceae</taxon>
        <taxon>Salix</taxon>
    </lineage>
</organism>
<dbReference type="Pfam" id="PF00855">
    <property type="entry name" value="PWWP"/>
    <property type="match status" value="1"/>
</dbReference>
<dbReference type="InterPro" id="IPR000313">
    <property type="entry name" value="PWWP_dom"/>
</dbReference>
<dbReference type="Proteomes" id="UP001162972">
    <property type="component" value="Chromosome 15Z"/>
</dbReference>
<dbReference type="PROSITE" id="PS50812">
    <property type="entry name" value="PWWP"/>
    <property type="match status" value="1"/>
</dbReference>
<name>A0AAD6JVC6_9ROSI</name>
<dbReference type="Gene3D" id="2.30.30.140">
    <property type="match status" value="1"/>
</dbReference>
<dbReference type="AlphaFoldDB" id="A0AAD6JVC6"/>
<dbReference type="CDD" id="cd20143">
    <property type="entry name" value="PWWP_AtATX3-like"/>
    <property type="match status" value="1"/>
</dbReference>